<gene>
    <name evidence="10" type="ORF">DSM107014_05425</name>
</gene>
<dbReference type="AlphaFoldDB" id="A0A941JST4"/>
<dbReference type="GO" id="GO:0016020">
    <property type="term" value="C:membrane"/>
    <property type="evidence" value="ECO:0007669"/>
    <property type="project" value="InterPro"/>
</dbReference>
<keyword evidence="8" id="KW-0325">Glycoprotein</keyword>
<evidence type="ECO:0000256" key="2">
    <source>
        <dbReference type="ARBA" id="ARBA00022679"/>
    </source>
</evidence>
<keyword evidence="2" id="KW-0808">Transferase</keyword>
<comment type="subcellular location">
    <subcellularLocation>
        <location evidence="1">Golgi apparatus membrane</location>
        <topology evidence="1">Single-pass type II membrane protein</topology>
    </subcellularLocation>
</comment>
<dbReference type="InterPro" id="IPR027417">
    <property type="entry name" value="P-loop_NTPase"/>
</dbReference>
<feature type="coiled-coil region" evidence="9">
    <location>
        <begin position="195"/>
        <end position="264"/>
    </location>
</feature>
<evidence type="ECO:0000256" key="4">
    <source>
        <dbReference type="ARBA" id="ARBA00022968"/>
    </source>
</evidence>
<evidence type="ECO:0000256" key="1">
    <source>
        <dbReference type="ARBA" id="ARBA00004323"/>
    </source>
</evidence>
<keyword evidence="5" id="KW-1133">Transmembrane helix</keyword>
<evidence type="ECO:0000256" key="7">
    <source>
        <dbReference type="ARBA" id="ARBA00023136"/>
    </source>
</evidence>
<evidence type="ECO:0000256" key="9">
    <source>
        <dbReference type="SAM" id="Coils"/>
    </source>
</evidence>
<keyword evidence="3" id="KW-0812">Transmembrane</keyword>
<keyword evidence="9" id="KW-0175">Coiled coil</keyword>
<keyword evidence="6" id="KW-0333">Golgi apparatus</keyword>
<dbReference type="EMBL" id="JADQBC010000027">
    <property type="protein sequence ID" value="MBR8827337.1"/>
    <property type="molecule type" value="Genomic_DNA"/>
</dbReference>
<organism evidence="10 11">
    <name type="scientific">Gomphosphaeria aponina SAG 52.96 = DSM 107014</name>
    <dbReference type="NCBI Taxonomy" id="1521640"/>
    <lineage>
        <taxon>Bacteria</taxon>
        <taxon>Bacillati</taxon>
        <taxon>Cyanobacteriota</taxon>
        <taxon>Cyanophyceae</taxon>
        <taxon>Oscillatoriophycideae</taxon>
        <taxon>Chroococcales</taxon>
        <taxon>Gomphosphaeriaceae</taxon>
        <taxon>Gomphosphaeria</taxon>
    </lineage>
</organism>
<evidence type="ECO:0000313" key="10">
    <source>
        <dbReference type="EMBL" id="MBR8827337.1"/>
    </source>
</evidence>
<dbReference type="PANTHER" id="PTHR12129">
    <property type="entry name" value="HEPARAN SULFATE 2-O-SULFOTRANSFERASE"/>
    <property type="match status" value="1"/>
</dbReference>
<reference evidence="10" key="1">
    <citation type="submission" date="2021-02" db="EMBL/GenBank/DDBJ databases">
        <title>Metagenome analyses of Stigonema ocellatum DSM 106950, Chlorogloea purpurea SAG 13.99 and Gomphosphaeria aponina DSM 107014.</title>
        <authorList>
            <person name="Marter P."/>
            <person name="Huang S."/>
        </authorList>
    </citation>
    <scope>NUCLEOTIDE SEQUENCE</scope>
    <source>
        <strain evidence="10">JP213</strain>
    </source>
</reference>
<dbReference type="InterPro" id="IPR007734">
    <property type="entry name" value="Heparan_SO4_2-O-STrfase"/>
</dbReference>
<comment type="caution">
    <text evidence="10">The sequence shown here is derived from an EMBL/GenBank/DDBJ whole genome shotgun (WGS) entry which is preliminary data.</text>
</comment>
<evidence type="ECO:0000313" key="11">
    <source>
        <dbReference type="Proteomes" id="UP000767446"/>
    </source>
</evidence>
<accession>A0A941JST4</accession>
<keyword evidence="4" id="KW-0735">Signal-anchor</keyword>
<dbReference type="Proteomes" id="UP000767446">
    <property type="component" value="Unassembled WGS sequence"/>
</dbReference>
<keyword evidence="7" id="KW-0472">Membrane</keyword>
<protein>
    <submittedName>
        <fullName evidence="10">Sulfotransferase family 2 domain-containing protein</fullName>
    </submittedName>
</protein>
<dbReference type="Gene3D" id="3.40.50.300">
    <property type="entry name" value="P-loop containing nucleotide triphosphate hydrolases"/>
    <property type="match status" value="1"/>
</dbReference>
<sequence>MKRTILIHHHIYKNAGTSIQYALKKNFRENYYECDLGNHKVVTKDILENFILEHSQALAISGHHVCMPTPQGEEYKTISMILLRKPLARIESMYNYERQRKQVLTAGDRKAKELNIKEYVEWRLEKTPCLICNYQTYYCSREEGGKPSNVITEKDLERAIENIIASTVVGTVEKYGETLKLANIQLSRYYPGIELEYKKANRSKKEREKKDTQEEKIQEELGENIMKRLKEGNELDDKLYSVATAILNRRLRRLEKNKKNEMIKVDN</sequence>
<proteinExistence type="predicted"/>
<name>A0A941JST4_9CHRO</name>
<dbReference type="PANTHER" id="PTHR12129:SF15">
    <property type="entry name" value="URONYL 2-SULFOTRANSFERASE"/>
    <property type="match status" value="1"/>
</dbReference>
<evidence type="ECO:0000256" key="3">
    <source>
        <dbReference type="ARBA" id="ARBA00022692"/>
    </source>
</evidence>
<dbReference type="GO" id="GO:0008146">
    <property type="term" value="F:sulfotransferase activity"/>
    <property type="evidence" value="ECO:0007669"/>
    <property type="project" value="InterPro"/>
</dbReference>
<evidence type="ECO:0000256" key="8">
    <source>
        <dbReference type="ARBA" id="ARBA00023180"/>
    </source>
</evidence>
<evidence type="ECO:0000256" key="5">
    <source>
        <dbReference type="ARBA" id="ARBA00022989"/>
    </source>
</evidence>
<evidence type="ECO:0000256" key="6">
    <source>
        <dbReference type="ARBA" id="ARBA00023034"/>
    </source>
</evidence>